<dbReference type="RefSeq" id="WP_043343911.1">
    <property type="nucleotide sequence ID" value="NZ_CP010536.1"/>
</dbReference>
<evidence type="ECO:0000256" key="3">
    <source>
        <dbReference type="ARBA" id="ARBA00022989"/>
    </source>
</evidence>
<dbReference type="InterPro" id="IPR051533">
    <property type="entry name" value="WaaL-like"/>
</dbReference>
<dbReference type="PANTHER" id="PTHR37422">
    <property type="entry name" value="TEICHURONIC ACID BIOSYNTHESIS PROTEIN TUAE"/>
    <property type="match status" value="1"/>
</dbReference>
<keyword evidence="10" id="KW-1185">Reference proteome</keyword>
<feature type="domain" description="Protein glycosylation ligase" evidence="8">
    <location>
        <begin position="177"/>
        <end position="200"/>
    </location>
</feature>
<dbReference type="InterPro" id="IPR031726">
    <property type="entry name" value="PglL_A"/>
</dbReference>
<dbReference type="InterPro" id="IPR021797">
    <property type="entry name" value="Wzy_C_2"/>
</dbReference>
<feature type="transmembrane region" description="Helical" evidence="5">
    <location>
        <begin position="285"/>
        <end position="305"/>
    </location>
</feature>
<dbReference type="InterPro" id="IPR007016">
    <property type="entry name" value="O-antigen_ligase-rel_domated"/>
</dbReference>
<dbReference type="PANTHER" id="PTHR37422:SF13">
    <property type="entry name" value="LIPOPOLYSACCHARIDE BIOSYNTHESIS PROTEIN PA4999-RELATED"/>
    <property type="match status" value="1"/>
</dbReference>
<feature type="transmembrane region" description="Helical" evidence="5">
    <location>
        <begin position="420"/>
        <end position="439"/>
    </location>
</feature>
<evidence type="ECO:0000313" key="9">
    <source>
        <dbReference type="EMBL" id="AJG18053.1"/>
    </source>
</evidence>
<name>A0A0C4Y5A9_9BURK</name>
<feature type="transmembrane region" description="Helical" evidence="5">
    <location>
        <begin position="185"/>
        <end position="202"/>
    </location>
</feature>
<sequence length="626" mass="67954">MLPSRSAIPLSFLAVAVTLPLLVSRHTLPLATFYGEWTSALLFALAVIVLGALAQRQGRGTAYQAAPAQFPWILLFPLWLIATGMTQTLTGMADVSGSRLLTELSLALGAAVMWAAWRQGRAASSVERQAMADVLAIAWLVAGLLGTLAQWVQVFGLEPDTLGMVSTYFYDDNRRLWGNLNQPNHQATVAGIALAAAVWLAARGWLRAPAWLAAALLLVSGIVLSGSRTGVLHVGLAAVYALVAAWMARGGAAFGGPGDQGDLGGFAGAMQRAGHAGRNPMRRPAGLAFAAVAMVVLLLVLQPAIKSAGQAMDWRLFDTVAQMQGGDQLSWRAAMWAHAWAMFRAHPWLGVGWGEYGWAQFQQLAQVGVKVEMSLHAHNAVLDMLAKTGVIGAAGVFLSLLAWLWRVARQRLWRGDARERAQTGLVLTWLAMLCAHSMLEYPLHYLYFVLPFCFMLGWLEPSGFGRLRVPRGFAVLAGLAFAGVAAAILTTMWQDYRRAEAREYARAERRAALPMPNFWFRQAAASDAIEEAKITPENAAQLLGPHIAAVHLLPTPTLISRTAWLMALTGDPAQARAWLERLRFYFAGDEANQFAELARACAEVDAAARPRDFCDWVRLRGKGKAE</sequence>
<dbReference type="GO" id="GO:0016020">
    <property type="term" value="C:membrane"/>
    <property type="evidence" value="ECO:0007669"/>
    <property type="project" value="UniProtKB-SubCell"/>
</dbReference>
<feature type="domain" description="Virulence factor membrane-bound polymerase C-terminal" evidence="7">
    <location>
        <begin position="426"/>
        <end position="593"/>
    </location>
</feature>
<dbReference type="AlphaFoldDB" id="A0A0C4Y5A9"/>
<comment type="subcellular location">
    <subcellularLocation>
        <location evidence="1">Membrane</location>
        <topology evidence="1">Multi-pass membrane protein</topology>
    </subcellularLocation>
</comment>
<evidence type="ECO:0000259" key="7">
    <source>
        <dbReference type="Pfam" id="PF11846"/>
    </source>
</evidence>
<dbReference type="Pfam" id="PF11846">
    <property type="entry name" value="Wzy_C_2"/>
    <property type="match status" value="1"/>
</dbReference>
<feature type="transmembrane region" description="Helical" evidence="5">
    <location>
        <begin position="35"/>
        <end position="54"/>
    </location>
</feature>
<dbReference type="Pfam" id="PF04932">
    <property type="entry name" value="Wzy_C"/>
    <property type="match status" value="1"/>
</dbReference>
<gene>
    <name evidence="9" type="ORF">RR42_m0641</name>
</gene>
<evidence type="ECO:0000259" key="6">
    <source>
        <dbReference type="Pfam" id="PF04932"/>
    </source>
</evidence>
<evidence type="ECO:0000256" key="4">
    <source>
        <dbReference type="ARBA" id="ARBA00023136"/>
    </source>
</evidence>
<feature type="transmembrane region" description="Helical" evidence="5">
    <location>
        <begin position="473"/>
        <end position="493"/>
    </location>
</feature>
<accession>A0A0C4Y5A9</accession>
<evidence type="ECO:0000256" key="5">
    <source>
        <dbReference type="SAM" id="Phobius"/>
    </source>
</evidence>
<feature type="transmembrane region" description="Helical" evidence="5">
    <location>
        <begin position="100"/>
        <end position="118"/>
    </location>
</feature>
<evidence type="ECO:0000256" key="2">
    <source>
        <dbReference type="ARBA" id="ARBA00022692"/>
    </source>
</evidence>
<keyword evidence="3 5" id="KW-1133">Transmembrane helix</keyword>
<evidence type="ECO:0000259" key="8">
    <source>
        <dbReference type="Pfam" id="PF15864"/>
    </source>
</evidence>
<protein>
    <submittedName>
        <fullName evidence="9">Lipid A core-O-antigen ligase-related enzymes</fullName>
    </submittedName>
</protein>
<dbReference type="STRING" id="68895.RR42_m0641"/>
<dbReference type="EMBL" id="CP010536">
    <property type="protein sequence ID" value="AJG18053.1"/>
    <property type="molecule type" value="Genomic_DNA"/>
</dbReference>
<evidence type="ECO:0000256" key="1">
    <source>
        <dbReference type="ARBA" id="ARBA00004141"/>
    </source>
</evidence>
<reference evidence="9 10" key="1">
    <citation type="journal article" date="2015" name="Genome Announc.">
        <title>Complete Genome Sequence of Cupriavidus basilensis 4G11, Isolated from the Oak Ridge Field Research Center Site.</title>
        <authorList>
            <person name="Ray J."/>
            <person name="Waters R.J."/>
            <person name="Skerker J.M."/>
            <person name="Kuehl J.V."/>
            <person name="Price M.N."/>
            <person name="Huang J."/>
            <person name="Chakraborty R."/>
            <person name="Arkin A.P."/>
            <person name="Deutschbauer A."/>
        </authorList>
    </citation>
    <scope>NUCLEOTIDE SEQUENCE [LARGE SCALE GENOMIC DNA]</scope>
    <source>
        <strain evidence="9">4G11</strain>
    </source>
</reference>
<keyword evidence="2 5" id="KW-0812">Transmembrane</keyword>
<organism evidence="9 10">
    <name type="scientific">Cupriavidus basilensis</name>
    <dbReference type="NCBI Taxonomy" id="68895"/>
    <lineage>
        <taxon>Bacteria</taxon>
        <taxon>Pseudomonadati</taxon>
        <taxon>Pseudomonadota</taxon>
        <taxon>Betaproteobacteria</taxon>
        <taxon>Burkholderiales</taxon>
        <taxon>Burkholderiaceae</taxon>
        <taxon>Cupriavidus</taxon>
    </lineage>
</organism>
<dbReference type="KEGG" id="cbw:RR42_m0641"/>
<feature type="transmembrane region" description="Helical" evidence="5">
    <location>
        <begin position="130"/>
        <end position="152"/>
    </location>
</feature>
<keyword evidence="9" id="KW-0436">Ligase</keyword>
<dbReference type="GO" id="GO:0016874">
    <property type="term" value="F:ligase activity"/>
    <property type="evidence" value="ECO:0007669"/>
    <property type="project" value="UniProtKB-KW"/>
</dbReference>
<proteinExistence type="predicted"/>
<evidence type="ECO:0000313" key="10">
    <source>
        <dbReference type="Proteomes" id="UP000031843"/>
    </source>
</evidence>
<feature type="domain" description="O-antigen ligase-related" evidence="6">
    <location>
        <begin position="213"/>
        <end position="396"/>
    </location>
</feature>
<feature type="transmembrane region" description="Helical" evidence="5">
    <location>
        <begin position="389"/>
        <end position="408"/>
    </location>
</feature>
<feature type="transmembrane region" description="Helical" evidence="5">
    <location>
        <begin position="231"/>
        <end position="248"/>
    </location>
</feature>
<feature type="transmembrane region" description="Helical" evidence="5">
    <location>
        <begin position="61"/>
        <end position="80"/>
    </location>
</feature>
<feature type="transmembrane region" description="Helical" evidence="5">
    <location>
        <begin position="209"/>
        <end position="225"/>
    </location>
</feature>
<dbReference type="OrthoDB" id="4448at2"/>
<keyword evidence="4 5" id="KW-0472">Membrane</keyword>
<dbReference type="Proteomes" id="UP000031843">
    <property type="component" value="Chromosome main"/>
</dbReference>
<dbReference type="Pfam" id="PF15864">
    <property type="entry name" value="PglL_A"/>
    <property type="match status" value="1"/>
</dbReference>